<dbReference type="InterPro" id="IPR031468">
    <property type="entry name" value="SMP_LBD"/>
</dbReference>
<evidence type="ECO:0000256" key="3">
    <source>
        <dbReference type="ARBA" id="ARBA00022787"/>
    </source>
</evidence>
<keyword evidence="2" id="KW-0813">Transport</keyword>
<evidence type="ECO:0000313" key="10">
    <source>
        <dbReference type="EMBL" id="RKO96830.1"/>
    </source>
</evidence>
<dbReference type="AlphaFoldDB" id="A0A4P9WZ52"/>
<dbReference type="PANTHER" id="PTHR28204:SF1">
    <property type="entry name" value="MITOCHONDRIAL DISTRIBUTION AND MORPHOLOGY PROTEIN 12"/>
    <property type="match status" value="1"/>
</dbReference>
<reference evidence="11" key="1">
    <citation type="journal article" date="2018" name="Nat. Microbiol.">
        <title>Leveraging single-cell genomics to expand the fungal tree of life.</title>
        <authorList>
            <person name="Ahrendt S.R."/>
            <person name="Quandt C.A."/>
            <person name="Ciobanu D."/>
            <person name="Clum A."/>
            <person name="Salamov A."/>
            <person name="Andreopoulos B."/>
            <person name="Cheng J.F."/>
            <person name="Woyke T."/>
            <person name="Pelin A."/>
            <person name="Henrissat B."/>
            <person name="Reynolds N.K."/>
            <person name="Benny G.L."/>
            <person name="Smith M.E."/>
            <person name="James T.Y."/>
            <person name="Grigoriev I.V."/>
        </authorList>
    </citation>
    <scope>NUCLEOTIDE SEQUENCE [LARGE SCALE GENOMIC DNA]</scope>
    <source>
        <strain evidence="11">ATCC 52028</strain>
    </source>
</reference>
<evidence type="ECO:0000256" key="4">
    <source>
        <dbReference type="ARBA" id="ARBA00022824"/>
    </source>
</evidence>
<evidence type="ECO:0000313" key="11">
    <source>
        <dbReference type="Proteomes" id="UP000268535"/>
    </source>
</evidence>
<dbReference type="HAMAP" id="MF_03104">
    <property type="entry name" value="Mdm12"/>
    <property type="match status" value="1"/>
</dbReference>
<gene>
    <name evidence="10" type="ORF">CAUPRSCDRAFT_2974</name>
</gene>
<name>A0A4P9WZ52_9FUNG</name>
<evidence type="ECO:0000259" key="9">
    <source>
        <dbReference type="PROSITE" id="PS51847"/>
    </source>
</evidence>
<keyword evidence="5" id="KW-0445">Lipid transport</keyword>
<keyword evidence="4" id="KW-0256">Endoplasmic reticulum</keyword>
<evidence type="ECO:0000256" key="5">
    <source>
        <dbReference type="ARBA" id="ARBA00023055"/>
    </source>
</evidence>
<comment type="subcellular location">
    <subcellularLocation>
        <location evidence="1">Membrane</location>
    </subcellularLocation>
</comment>
<dbReference type="GO" id="GO:1990456">
    <property type="term" value="P:mitochondrion-endoplasmic reticulum membrane tethering"/>
    <property type="evidence" value="ECO:0007669"/>
    <property type="project" value="TreeGrafter"/>
</dbReference>
<evidence type="ECO:0000256" key="8">
    <source>
        <dbReference type="ARBA" id="ARBA00023136"/>
    </source>
</evidence>
<dbReference type="GO" id="GO:0032865">
    <property type="term" value="C:ERMES complex"/>
    <property type="evidence" value="ECO:0007669"/>
    <property type="project" value="InterPro"/>
</dbReference>
<proteinExistence type="inferred from homology"/>
<evidence type="ECO:0000256" key="2">
    <source>
        <dbReference type="ARBA" id="ARBA00022448"/>
    </source>
</evidence>
<keyword evidence="8" id="KW-0472">Membrane</keyword>
<dbReference type="Proteomes" id="UP000268535">
    <property type="component" value="Unassembled WGS sequence"/>
</dbReference>
<dbReference type="GO" id="GO:0008289">
    <property type="term" value="F:lipid binding"/>
    <property type="evidence" value="ECO:0007669"/>
    <property type="project" value="UniProtKB-KW"/>
</dbReference>
<dbReference type="EMBL" id="ML009585">
    <property type="protein sequence ID" value="RKO96830.1"/>
    <property type="molecule type" value="Genomic_DNA"/>
</dbReference>
<protein>
    <recommendedName>
        <fullName evidence="9">SMP-LTD domain-containing protein</fullName>
    </recommendedName>
</protein>
<evidence type="ECO:0000256" key="6">
    <source>
        <dbReference type="ARBA" id="ARBA00023121"/>
    </source>
</evidence>
<feature type="non-terminal residue" evidence="10">
    <location>
        <position position="240"/>
    </location>
</feature>
<evidence type="ECO:0000256" key="7">
    <source>
        <dbReference type="ARBA" id="ARBA00023128"/>
    </source>
</evidence>
<keyword evidence="7" id="KW-0496">Mitochondrion</keyword>
<feature type="domain" description="SMP-LTD" evidence="9">
    <location>
        <begin position="1"/>
        <end position="240"/>
    </location>
</feature>
<dbReference type="CDD" id="cd21672">
    <property type="entry name" value="SMP_Mdm12"/>
    <property type="match status" value="1"/>
</dbReference>
<organism evidence="10 11">
    <name type="scientific">Caulochytrium protostelioides</name>
    <dbReference type="NCBI Taxonomy" id="1555241"/>
    <lineage>
        <taxon>Eukaryota</taxon>
        <taxon>Fungi</taxon>
        <taxon>Fungi incertae sedis</taxon>
        <taxon>Chytridiomycota</taxon>
        <taxon>Chytridiomycota incertae sedis</taxon>
        <taxon>Chytridiomycetes</taxon>
        <taxon>Caulochytriales</taxon>
        <taxon>Caulochytriaceae</taxon>
        <taxon>Caulochytrium</taxon>
    </lineage>
</organism>
<dbReference type="Pfam" id="PF26544">
    <property type="entry name" value="Mdm12"/>
    <property type="match status" value="1"/>
</dbReference>
<accession>A0A4P9WZ52</accession>
<dbReference type="PANTHER" id="PTHR28204">
    <property type="entry name" value="MITOCHONDRIAL DISTRIBUTION AND MORPHOLOGY PROTEIN 12"/>
    <property type="match status" value="1"/>
</dbReference>
<dbReference type="GO" id="GO:0015914">
    <property type="term" value="P:phospholipid transport"/>
    <property type="evidence" value="ECO:0007669"/>
    <property type="project" value="TreeGrafter"/>
</dbReference>
<dbReference type="GO" id="GO:0007005">
    <property type="term" value="P:mitochondrion organization"/>
    <property type="evidence" value="ECO:0007669"/>
    <property type="project" value="InterPro"/>
</dbReference>
<sequence length="240" mass="26755">MSFKIDWELLSDGVQAARVCSFLNAHFSRTTLPPYLGFLRVRDCDFGSVPPDVTIVTMGDPLPEFYEDAMQERLARLADGRAQRLATAGHPGIDPSDPPDSLWTAPPHLAGAPYPRGENDVQVQLRLSYSGNFRLTLESELVIDQPTPRFIVLPITLRLTGFGFAADALVAYMGDHINFCIQEPPDETSLLQHIHIESEIGEAGRNVLKNVAQIEAFVVTTVRDFVDDFFVFPNYYSLDL</sequence>
<evidence type="ECO:0000256" key="1">
    <source>
        <dbReference type="ARBA" id="ARBA00004370"/>
    </source>
</evidence>
<dbReference type="PROSITE" id="PS51847">
    <property type="entry name" value="SMP"/>
    <property type="match status" value="1"/>
</dbReference>
<keyword evidence="6" id="KW-0446">Lipid-binding</keyword>
<keyword evidence="3" id="KW-1000">Mitochondrion outer membrane</keyword>
<dbReference type="InterPro" id="IPR027532">
    <property type="entry name" value="Mdm12"/>
</dbReference>